<evidence type="ECO:0000256" key="4">
    <source>
        <dbReference type="ARBA" id="ARBA00014885"/>
    </source>
</evidence>
<reference evidence="17 18" key="1">
    <citation type="submission" date="2019-02" db="EMBL/GenBank/DDBJ databases">
        <title>Deep-cultivation of Planctomycetes and their phenomic and genomic characterization uncovers novel biology.</title>
        <authorList>
            <person name="Wiegand S."/>
            <person name="Jogler M."/>
            <person name="Boedeker C."/>
            <person name="Pinto D."/>
            <person name="Vollmers J."/>
            <person name="Rivas-Marin E."/>
            <person name="Kohn T."/>
            <person name="Peeters S.H."/>
            <person name="Heuer A."/>
            <person name="Rast P."/>
            <person name="Oberbeckmann S."/>
            <person name="Bunk B."/>
            <person name="Jeske O."/>
            <person name="Meyerdierks A."/>
            <person name="Storesund J.E."/>
            <person name="Kallscheuer N."/>
            <person name="Luecker S."/>
            <person name="Lage O.M."/>
            <person name="Pohl T."/>
            <person name="Merkel B.J."/>
            <person name="Hornburger P."/>
            <person name="Mueller R.-W."/>
            <person name="Bruemmer F."/>
            <person name="Labrenz M."/>
            <person name="Spormann A.M."/>
            <person name="Op den Camp H."/>
            <person name="Overmann J."/>
            <person name="Amann R."/>
            <person name="Jetten M.S.M."/>
            <person name="Mascher T."/>
            <person name="Medema M.H."/>
            <person name="Devos D.P."/>
            <person name="Kaster A.-K."/>
            <person name="Ovreas L."/>
            <person name="Rohde M."/>
            <person name="Galperin M.Y."/>
            <person name="Jogler C."/>
        </authorList>
    </citation>
    <scope>NUCLEOTIDE SEQUENCE [LARGE SCALE GENOMIC DNA]</scope>
    <source>
        <strain evidence="17 18">KS4</strain>
    </source>
</reference>
<evidence type="ECO:0000256" key="9">
    <source>
        <dbReference type="ARBA" id="ARBA00022801"/>
    </source>
</evidence>
<evidence type="ECO:0000256" key="2">
    <source>
        <dbReference type="ARBA" id="ARBA00008865"/>
    </source>
</evidence>
<dbReference type="RefSeq" id="WP_234698795.1">
    <property type="nucleotide sequence ID" value="NZ_CP036425.1"/>
</dbReference>
<dbReference type="GO" id="GO:0000287">
    <property type="term" value="F:magnesium ion binding"/>
    <property type="evidence" value="ECO:0007669"/>
    <property type="project" value="InterPro"/>
</dbReference>
<dbReference type="InterPro" id="IPR008822">
    <property type="entry name" value="Endonuclease_RusA-like"/>
</dbReference>
<keyword evidence="5" id="KW-0540">Nuclease</keyword>
<comment type="similarity">
    <text evidence="2">Belongs to the RusA family.</text>
</comment>
<dbReference type="PIRSF" id="PIRSF001007">
    <property type="entry name" value="RusA"/>
    <property type="match status" value="1"/>
</dbReference>
<keyword evidence="12" id="KW-0234">DNA repair</keyword>
<comment type="subunit">
    <text evidence="3">Homodimer.</text>
</comment>
<keyword evidence="11" id="KW-0233">DNA recombination</keyword>
<dbReference type="InterPro" id="IPR036614">
    <property type="entry name" value="RusA-like_sf"/>
</dbReference>
<evidence type="ECO:0000256" key="7">
    <source>
        <dbReference type="ARBA" id="ARBA00022759"/>
    </source>
</evidence>
<keyword evidence="7" id="KW-0255">Endonuclease</keyword>
<evidence type="ECO:0000256" key="14">
    <source>
        <dbReference type="ARBA" id="ARBA00029488"/>
    </source>
</evidence>
<evidence type="ECO:0000256" key="8">
    <source>
        <dbReference type="ARBA" id="ARBA00022763"/>
    </source>
</evidence>
<evidence type="ECO:0000256" key="13">
    <source>
        <dbReference type="ARBA" id="ARBA00029354"/>
    </source>
</evidence>
<name>A0A517YVM6_9BACT</name>
<dbReference type="KEGG" id="pcor:KS4_23520"/>
<evidence type="ECO:0000256" key="12">
    <source>
        <dbReference type="ARBA" id="ARBA00023204"/>
    </source>
</evidence>
<keyword evidence="6" id="KW-0479">Metal-binding</keyword>
<keyword evidence="9 17" id="KW-0378">Hydrolase</keyword>
<keyword evidence="8" id="KW-0227">DNA damage</keyword>
<dbReference type="GO" id="GO:0008821">
    <property type="term" value="F:crossover junction DNA endonuclease activity"/>
    <property type="evidence" value="ECO:0007669"/>
    <property type="project" value="UniProtKB-EC"/>
</dbReference>
<evidence type="ECO:0000256" key="3">
    <source>
        <dbReference type="ARBA" id="ARBA00011738"/>
    </source>
</evidence>
<dbReference type="EMBL" id="CP036425">
    <property type="protein sequence ID" value="QDU34285.1"/>
    <property type="molecule type" value="Genomic_DNA"/>
</dbReference>
<dbReference type="GO" id="GO:0006281">
    <property type="term" value="P:DNA repair"/>
    <property type="evidence" value="ECO:0007669"/>
    <property type="project" value="UniProtKB-KW"/>
</dbReference>
<dbReference type="Gene3D" id="3.30.1330.70">
    <property type="entry name" value="Holliday junction resolvase RusA"/>
    <property type="match status" value="1"/>
</dbReference>
<evidence type="ECO:0000256" key="11">
    <source>
        <dbReference type="ARBA" id="ARBA00023172"/>
    </source>
</evidence>
<evidence type="ECO:0000256" key="6">
    <source>
        <dbReference type="ARBA" id="ARBA00022723"/>
    </source>
</evidence>
<dbReference type="SUPFAM" id="SSF103084">
    <property type="entry name" value="Holliday junction resolvase RusA"/>
    <property type="match status" value="1"/>
</dbReference>
<accession>A0A517YVM6</accession>
<dbReference type="InterPro" id="IPR016281">
    <property type="entry name" value="Endonuclease_RusA"/>
</dbReference>
<evidence type="ECO:0000256" key="5">
    <source>
        <dbReference type="ARBA" id="ARBA00022722"/>
    </source>
</evidence>
<dbReference type="GO" id="GO:0006310">
    <property type="term" value="P:DNA recombination"/>
    <property type="evidence" value="ECO:0007669"/>
    <property type="project" value="UniProtKB-KW"/>
</dbReference>
<gene>
    <name evidence="17" type="primary">rusA</name>
    <name evidence="17" type="ORF">KS4_23520</name>
</gene>
<comment type="cofactor">
    <cofactor evidence="1">
        <name>Mg(2+)</name>
        <dbReference type="ChEBI" id="CHEBI:18420"/>
    </cofactor>
</comment>
<evidence type="ECO:0000256" key="16">
    <source>
        <dbReference type="ARBA" id="ARBA00031953"/>
    </source>
</evidence>
<evidence type="ECO:0000313" key="17">
    <source>
        <dbReference type="EMBL" id="QDU34285.1"/>
    </source>
</evidence>
<dbReference type="AlphaFoldDB" id="A0A517YVM6"/>
<evidence type="ECO:0000256" key="1">
    <source>
        <dbReference type="ARBA" id="ARBA00001946"/>
    </source>
</evidence>
<dbReference type="Pfam" id="PF05866">
    <property type="entry name" value="RusA"/>
    <property type="match status" value="1"/>
</dbReference>
<protein>
    <recommendedName>
        <fullName evidence="4">Crossover junction endodeoxyribonuclease RusA</fullName>
        <ecNumber evidence="14">3.1.21.10</ecNumber>
    </recommendedName>
    <alternativeName>
        <fullName evidence="15">Holliday junction nuclease RusA</fullName>
    </alternativeName>
    <alternativeName>
        <fullName evidence="16">Holliday junction resolvase</fullName>
    </alternativeName>
</protein>
<dbReference type="Proteomes" id="UP000317369">
    <property type="component" value="Chromosome"/>
</dbReference>
<keyword evidence="10" id="KW-0460">Magnesium</keyword>
<organism evidence="17 18">
    <name type="scientific">Poriferisphaera corsica</name>
    <dbReference type="NCBI Taxonomy" id="2528020"/>
    <lineage>
        <taxon>Bacteria</taxon>
        <taxon>Pseudomonadati</taxon>
        <taxon>Planctomycetota</taxon>
        <taxon>Phycisphaerae</taxon>
        <taxon>Phycisphaerales</taxon>
        <taxon>Phycisphaeraceae</taxon>
        <taxon>Poriferisphaera</taxon>
    </lineage>
</organism>
<evidence type="ECO:0000256" key="15">
    <source>
        <dbReference type="ARBA" id="ARBA00030920"/>
    </source>
</evidence>
<evidence type="ECO:0000256" key="10">
    <source>
        <dbReference type="ARBA" id="ARBA00022842"/>
    </source>
</evidence>
<evidence type="ECO:0000313" key="18">
    <source>
        <dbReference type="Proteomes" id="UP000317369"/>
    </source>
</evidence>
<keyword evidence="18" id="KW-1185">Reference proteome</keyword>
<comment type="catalytic activity">
    <reaction evidence="13">
        <text>Endonucleolytic cleavage at a junction such as a reciprocal single-stranded crossover between two homologous DNA duplexes (Holliday junction).</text>
        <dbReference type="EC" id="3.1.21.10"/>
    </reaction>
</comment>
<sequence>MIIDERGRAYRNTVGLIANSQTKEPFTEKASLEIDAYPPDGRKRDLDNILKALLDAIEKAGVIENDSQFDEIRVSRKSKYKGGKVVIRISEI</sequence>
<proteinExistence type="inferred from homology"/>
<dbReference type="EC" id="3.1.21.10" evidence="14"/>